<feature type="region of interest" description="Disordered" evidence="1">
    <location>
        <begin position="38"/>
        <end position="84"/>
    </location>
</feature>
<dbReference type="PANTHER" id="PTHR43722">
    <property type="entry name" value="PROLINE IMINOPEPTIDASE"/>
    <property type="match status" value="1"/>
</dbReference>
<dbReference type="InterPro" id="IPR005944">
    <property type="entry name" value="Pro_iminopeptidase"/>
</dbReference>
<reference evidence="3" key="1">
    <citation type="submission" date="2020-06" db="EMBL/GenBank/DDBJ databases">
        <authorList>
            <consortium name="Plant Systems Biology data submission"/>
        </authorList>
    </citation>
    <scope>NUCLEOTIDE SEQUENCE</scope>
    <source>
        <strain evidence="3">D6</strain>
    </source>
</reference>
<feature type="compositionally biased region" description="Basic and acidic residues" evidence="1">
    <location>
        <begin position="54"/>
        <end position="66"/>
    </location>
</feature>
<feature type="chain" id="PRO_5040271853" evidence="2">
    <location>
        <begin position="20"/>
        <end position="507"/>
    </location>
</feature>
<dbReference type="InterPro" id="IPR029058">
    <property type="entry name" value="AB_hydrolase_fold"/>
</dbReference>
<gene>
    <name evidence="3" type="ORF">SEMRO_437_G142790.1</name>
</gene>
<keyword evidence="2" id="KW-0732">Signal</keyword>
<evidence type="ECO:0000313" key="3">
    <source>
        <dbReference type="EMBL" id="CAB9510457.1"/>
    </source>
</evidence>
<dbReference type="GO" id="GO:0005737">
    <property type="term" value="C:cytoplasm"/>
    <property type="evidence" value="ECO:0007669"/>
    <property type="project" value="InterPro"/>
</dbReference>
<sequence>MKLCSIGLLVVVAIHGTFAKKYYNPQIAEDRTGLLGPSSHHIYESQDDVEEDGNDARENHVRRTEGEPELPSFANDHEEEEESSDQFYTAESLDFFKKGIDPDSFEWVNPDEIVPGESTCGFLKAPLGSLPDVTYPKVEVYVCMRFAENQPAPKGNIFTHCGGPGSLSECGIRFTTRFLDEDVVKDYNLISIDQRGVGRSWPSFVHEECSRYGYLKDGNGTIIGTVAPPEFETDGALTEENIKAMLPAYQRTMRDCWTCTRCDFHLDATQADGSVKNFHFLEYSGTRQLAEDIFRMRLLLNAPLMHLYGVSYGTQVFSTYATIFPSFTGLLALDSNLSSRKHEAMHWGHQQTPSRNIWIFSGGEGADTLRSLVQIILANVDRAEEICNAAANGDTDLIVEIVEELTSEVNVDEQMTKQGSDYVSQPTPDDYVFGNPDFTEINEGQEVSIAMVRGQDRSGAIYDNDRFAKEVVEFNESFSSNQHEHAPNVATFVLTHAQESLVVNSTT</sequence>
<proteinExistence type="predicted"/>
<dbReference type="AlphaFoldDB" id="A0A9N8DXB9"/>
<evidence type="ECO:0000256" key="1">
    <source>
        <dbReference type="SAM" id="MobiDB-lite"/>
    </source>
</evidence>
<dbReference type="OrthoDB" id="44838at2759"/>
<dbReference type="PANTHER" id="PTHR43722:SF1">
    <property type="entry name" value="PROLINE IMINOPEPTIDASE"/>
    <property type="match status" value="1"/>
</dbReference>
<evidence type="ECO:0000256" key="2">
    <source>
        <dbReference type="SAM" id="SignalP"/>
    </source>
</evidence>
<comment type="caution">
    <text evidence="3">The sequence shown here is derived from an EMBL/GenBank/DDBJ whole genome shotgun (WGS) entry which is preliminary data.</text>
</comment>
<dbReference type="Proteomes" id="UP001153069">
    <property type="component" value="Unassembled WGS sequence"/>
</dbReference>
<dbReference type="GO" id="GO:0006508">
    <property type="term" value="P:proteolysis"/>
    <property type="evidence" value="ECO:0007669"/>
    <property type="project" value="InterPro"/>
</dbReference>
<dbReference type="GO" id="GO:0004177">
    <property type="term" value="F:aminopeptidase activity"/>
    <property type="evidence" value="ECO:0007669"/>
    <property type="project" value="UniProtKB-EC"/>
</dbReference>
<dbReference type="EMBL" id="CAICTM010000436">
    <property type="protein sequence ID" value="CAB9510457.1"/>
    <property type="molecule type" value="Genomic_DNA"/>
</dbReference>
<dbReference type="Gene3D" id="3.40.50.1820">
    <property type="entry name" value="alpha/beta hydrolase"/>
    <property type="match status" value="1"/>
</dbReference>
<accession>A0A9N8DXB9</accession>
<organism evidence="3 4">
    <name type="scientific">Seminavis robusta</name>
    <dbReference type="NCBI Taxonomy" id="568900"/>
    <lineage>
        <taxon>Eukaryota</taxon>
        <taxon>Sar</taxon>
        <taxon>Stramenopiles</taxon>
        <taxon>Ochrophyta</taxon>
        <taxon>Bacillariophyta</taxon>
        <taxon>Bacillariophyceae</taxon>
        <taxon>Bacillariophycidae</taxon>
        <taxon>Naviculales</taxon>
        <taxon>Naviculaceae</taxon>
        <taxon>Seminavis</taxon>
    </lineage>
</organism>
<evidence type="ECO:0000313" key="4">
    <source>
        <dbReference type="Proteomes" id="UP001153069"/>
    </source>
</evidence>
<name>A0A9N8DXB9_9STRA</name>
<protein>
    <submittedName>
        <fullName evidence="3">Secreted</fullName>
    </submittedName>
</protein>
<keyword evidence="4" id="KW-1185">Reference proteome</keyword>
<feature type="signal peptide" evidence="2">
    <location>
        <begin position="1"/>
        <end position="19"/>
    </location>
</feature>
<dbReference type="SUPFAM" id="SSF53474">
    <property type="entry name" value="alpha/beta-Hydrolases"/>
    <property type="match status" value="1"/>
</dbReference>